<name>A0A2G7TB88_9FLAO</name>
<proteinExistence type="predicted"/>
<accession>A0A2G7TB88</accession>
<comment type="caution">
    <text evidence="1">The sequence shown here is derived from an EMBL/GenBank/DDBJ whole genome shotgun (WGS) entry which is preliminary data.</text>
</comment>
<evidence type="ECO:0000313" key="1">
    <source>
        <dbReference type="EMBL" id="PII37175.1"/>
    </source>
</evidence>
<dbReference type="AlphaFoldDB" id="A0A2G7TB88"/>
<organism evidence="1">
    <name type="scientific">Chryseobacterium sp. B5</name>
    <dbReference type="NCBI Taxonomy" id="2050562"/>
    <lineage>
        <taxon>Bacteria</taxon>
        <taxon>Pseudomonadati</taxon>
        <taxon>Bacteroidota</taxon>
        <taxon>Flavobacteriia</taxon>
        <taxon>Flavobacteriales</taxon>
        <taxon>Weeksellaceae</taxon>
        <taxon>Chryseobacterium group</taxon>
        <taxon>Chryseobacterium</taxon>
    </lineage>
</organism>
<dbReference type="EMBL" id="PEKC01000005">
    <property type="protein sequence ID" value="PII37175.1"/>
    <property type="molecule type" value="Genomic_DNA"/>
</dbReference>
<protein>
    <submittedName>
        <fullName evidence="1">Uncharacterized protein</fullName>
    </submittedName>
</protein>
<reference evidence="1" key="1">
    <citation type="submission" date="2017-10" db="EMBL/GenBank/DDBJ databases">
        <title>Chryseobacterium sp. B5 is a hydrocarbonoclastic and plant growth promoting bacterium.</title>
        <authorList>
            <person name="Thijs S."/>
            <person name="Gkorezis P."/>
            <person name="Van Hamme J."/>
        </authorList>
    </citation>
    <scope>NUCLEOTIDE SEQUENCE</scope>
    <source>
        <strain evidence="1">B5</strain>
    </source>
</reference>
<sequence length="136" mass="15190">MDLFFVRVLSNNDFNAFWDGIAQDKPLKTPDKGRTASFTVIRRSDSGLEVRTHKGNTVRIRREAFGAVLRHLAQEHHGAERPCIVASSQHRPGFLGFAAKQANDNAAVVITYILPILQDAGLVEIDGNRPNRTWLL</sequence>
<gene>
    <name evidence="1" type="ORF">CTI11_02185</name>
</gene>